<proteinExistence type="predicted"/>
<feature type="signal peptide" evidence="2">
    <location>
        <begin position="1"/>
        <end position="24"/>
    </location>
</feature>
<keyword evidence="1 2" id="KW-0732">Signal</keyword>
<evidence type="ECO:0000256" key="2">
    <source>
        <dbReference type="SAM" id="SignalP"/>
    </source>
</evidence>
<evidence type="ECO:0000259" key="3">
    <source>
        <dbReference type="Pfam" id="PF13505"/>
    </source>
</evidence>
<dbReference type="InterPro" id="IPR027385">
    <property type="entry name" value="Beta-barrel_OMP"/>
</dbReference>
<gene>
    <name evidence="4" type="ORF">MPL3365_110048</name>
</gene>
<name>A0A090FUT4_MESPL</name>
<reference evidence="4 5" key="1">
    <citation type="submission" date="2014-08" db="EMBL/GenBank/DDBJ databases">
        <authorList>
            <person name="Moulin Lionel"/>
        </authorList>
    </citation>
    <scope>NUCLEOTIDE SEQUENCE [LARGE SCALE GENOMIC DNA]</scope>
</reference>
<evidence type="ECO:0000313" key="5">
    <source>
        <dbReference type="Proteomes" id="UP000046122"/>
    </source>
</evidence>
<feature type="chain" id="PRO_5001856216" evidence="2">
    <location>
        <begin position="25"/>
        <end position="261"/>
    </location>
</feature>
<dbReference type="InterPro" id="IPR011250">
    <property type="entry name" value="OMP/PagP_B-barrel"/>
</dbReference>
<sequence length="261" mass="28446">MTLRSRIASALAAIILLPMTPALAADYDPPIYVDQAPDYQPVEVGSGWYLRGDVAYLPQKSFKNGSFTFPSTINNESFSESEKAYFASIGFGYHFNDYLRADLNLGYLPGNKASFSYDDRTVVVAPATSTVGDGSLKNYAFSGILNGYVDLGTYVGVTPYIGAGIGIVQSKYSLSADYSTNNSDPSDDFSIRSSKTKYSLAYTLNAGLAYQVSKNVLIDLGYQYFSAPDAEYVTAASLNSFPIHKGISNHQVKLGLRYDLW</sequence>
<evidence type="ECO:0000313" key="4">
    <source>
        <dbReference type="EMBL" id="CDX49931.1"/>
    </source>
</evidence>
<organism evidence="4 5">
    <name type="scientific">Mesorhizobium plurifarium</name>
    <dbReference type="NCBI Taxonomy" id="69974"/>
    <lineage>
        <taxon>Bacteria</taxon>
        <taxon>Pseudomonadati</taxon>
        <taxon>Pseudomonadota</taxon>
        <taxon>Alphaproteobacteria</taxon>
        <taxon>Hyphomicrobiales</taxon>
        <taxon>Phyllobacteriaceae</taxon>
        <taxon>Mesorhizobium</taxon>
    </lineage>
</organism>
<dbReference type="Proteomes" id="UP000046122">
    <property type="component" value="Unassembled WGS sequence"/>
</dbReference>
<accession>A0A090FUT4</accession>
<dbReference type="AlphaFoldDB" id="A0A090FUT4"/>
<protein>
    <submittedName>
        <fullName evidence="4">Surface antigen msp4 family protein</fullName>
    </submittedName>
</protein>
<evidence type="ECO:0000256" key="1">
    <source>
        <dbReference type="ARBA" id="ARBA00022729"/>
    </source>
</evidence>
<dbReference type="EMBL" id="CCNE01000003">
    <property type="protein sequence ID" value="CDX49931.1"/>
    <property type="molecule type" value="Genomic_DNA"/>
</dbReference>
<dbReference type="SUPFAM" id="SSF56925">
    <property type="entry name" value="OMPA-like"/>
    <property type="match status" value="1"/>
</dbReference>
<dbReference type="Pfam" id="PF13505">
    <property type="entry name" value="OMP_b-brl"/>
    <property type="match status" value="1"/>
</dbReference>
<dbReference type="Gene3D" id="2.40.160.20">
    <property type="match status" value="1"/>
</dbReference>
<feature type="domain" description="Outer membrane protein beta-barrel" evidence="3">
    <location>
        <begin position="46"/>
        <end position="258"/>
    </location>
</feature>